<accession>A0A135YTP4</accession>
<dbReference type="EMBL" id="SCLX01000070">
    <property type="protein sequence ID" value="RXF56907.1"/>
    <property type="molecule type" value="Genomic_DNA"/>
</dbReference>
<evidence type="ECO:0000313" key="1">
    <source>
        <dbReference type="EMBL" id="RXF56907.1"/>
    </source>
</evidence>
<organism evidence="1 2">
    <name type="scientific">Lactobacillus crispatus</name>
    <dbReference type="NCBI Taxonomy" id="47770"/>
    <lineage>
        <taxon>Bacteria</taxon>
        <taxon>Bacillati</taxon>
        <taxon>Bacillota</taxon>
        <taxon>Bacilli</taxon>
        <taxon>Lactobacillales</taxon>
        <taxon>Lactobacillaceae</taxon>
        <taxon>Lactobacillus</taxon>
    </lineage>
</organism>
<dbReference type="STRING" id="47770.GCA_001567095_01519"/>
<dbReference type="RefSeq" id="WP_005722248.1">
    <property type="nucleotide sequence ID" value="NZ_JABERN010000028.1"/>
</dbReference>
<comment type="caution">
    <text evidence="1">The sequence shown here is derived from an EMBL/GenBank/DDBJ whole genome shotgun (WGS) entry which is preliminary data.</text>
</comment>
<proteinExistence type="predicted"/>
<evidence type="ECO:0000313" key="2">
    <source>
        <dbReference type="Proteomes" id="UP000289808"/>
    </source>
</evidence>
<dbReference type="Proteomes" id="UP000289808">
    <property type="component" value="Unassembled WGS sequence"/>
</dbReference>
<sequence length="84" mass="10035">MMILKWYDTDYKTGHLRSGNMVTIFMLIATVAKIEVILNSNPHWCLPPFNEFLFSSEIKRSVFKPDDELKQFIRDFNKKHQKQN</sequence>
<name>A0A135YTP4_9LACO</name>
<gene>
    <name evidence="1" type="ORF">ERD32_09570</name>
</gene>
<reference evidence="1 2" key="1">
    <citation type="submission" date="2019-01" db="EMBL/GenBank/DDBJ databases">
        <title>The genome sequence of Lactobacillus crispatus L49.</title>
        <authorList>
            <person name="Zhong J."/>
            <person name="Zhang J."/>
        </authorList>
    </citation>
    <scope>NUCLEOTIDE SEQUENCE [LARGE SCALE GENOMIC DNA]</scope>
    <source>
        <strain evidence="1 2">L49</strain>
    </source>
</reference>
<dbReference type="AlphaFoldDB" id="A0A135YTP4"/>
<protein>
    <submittedName>
        <fullName evidence="1">Uncharacterized protein</fullName>
    </submittedName>
</protein>